<feature type="compositionally biased region" description="Basic and acidic residues" evidence="2">
    <location>
        <begin position="156"/>
        <end position="166"/>
    </location>
</feature>
<feature type="domain" description="DUF7069" evidence="4">
    <location>
        <begin position="626"/>
        <end position="679"/>
    </location>
</feature>
<keyword evidence="1" id="KW-0677">Repeat</keyword>
<protein>
    <recommendedName>
        <fullName evidence="8">NACHT domain-containing protein</fullName>
    </recommendedName>
</protein>
<gene>
    <name evidence="6" type="ORF">IWX90DRAFT_440164</name>
</gene>
<proteinExistence type="predicted"/>
<comment type="caution">
    <text evidence="6">The sequence shown here is derived from an EMBL/GenBank/DDBJ whole genome shotgun (WGS) entry which is preliminary data.</text>
</comment>
<evidence type="ECO:0000259" key="3">
    <source>
        <dbReference type="Pfam" id="PF17100"/>
    </source>
</evidence>
<evidence type="ECO:0000313" key="7">
    <source>
        <dbReference type="Proteomes" id="UP001456524"/>
    </source>
</evidence>
<name>A0ABR1XKL8_9PEZI</name>
<dbReference type="InterPro" id="IPR056884">
    <property type="entry name" value="NPHP3-like_N"/>
</dbReference>
<evidence type="ECO:0000259" key="5">
    <source>
        <dbReference type="Pfam" id="PF24883"/>
    </source>
</evidence>
<feature type="compositionally biased region" description="Basic and acidic residues" evidence="2">
    <location>
        <begin position="28"/>
        <end position="41"/>
    </location>
</feature>
<sequence length="976" mass="111195">MSGHSGSNRRCHSSFGCWLGRLFHHDSGHVRHDQDHDDSKPKNPSVKSHFQQSKGLHAQHTVNEQTKLDQTSEPSGNSAIKLEQKSSTDLKNNSSIDKEKKSAVDKGDGLFNGKEKDMTSVNDSKQTNLKEESLWDQAYQELKKSQNGPVAKFKKIVSDESCEKGKSTSSNPDGPSSEPEDIKSQLDRVIKRKLKELSDLNWQNGLPEGVPKVIKAAQALSKIVGKAVEKSPEASLAWSAITLCLPLMIALGESAESFRTGLVYITARMEYFAALGRRFSELKMSQPDMLKDGRLELYILELYSGVLEYQLLSVSRLYRNRASNAVRDMTTWDDWGDKLSSIQKKEASVDEEADRIGWNQSREHLSKINEQLDDYFHQLLDIERQNLEVSKKIQNATSNHLQLALTQVERDCISTFAQVEYMKYKSTVPSQVPGTCEWFTNDPLFQEWLNKKSRFLIISAGPGCGKSVLTKYLIESVLPIQAKGATVCYFFFRDGQTASNNLANALCALIHQLLTAKPKLMDHAMCPFNREAENLAEHTSSLWNIIETATFDEGSGDVIFVLDALDECGGESRDDLLNKLRQHFQSPQNTSRLRFLCTSRPRRDIISKFNFEDSLHIKYDESDKIGEDVKLVIKERVKGLNWKGELSSHLESRLLEVQNRTYLWIHLIFDFLDPPSGRTTELVKETTRGIDKLFETLPKTVFDAYEKLLSRSTEPQKLRKALCIILAAERPFTISEMNVAMESEEMTASLDCESDENFEKRLQDWSGLFISIIGKKVYLLHQTAREFLLREEGQQRDLQKWQCSISLKETRLVLAKAFTGYIISLAGPGEIHTSEGTSPFQDYIFENFQRYFVLSAMRMLIKKKVSKETTEMISTYEDLFSRVFNKVLPVLPPEFLSSIHQENLSGEGTTEEFSLCLLAVESFLGPYWNDDEDWHLSPTFLRSRYNVYLSRNEAWAKACRKMAEREISETQSNLKS</sequence>
<dbReference type="InterPro" id="IPR027417">
    <property type="entry name" value="P-loop_NTPase"/>
</dbReference>
<evidence type="ECO:0000256" key="2">
    <source>
        <dbReference type="SAM" id="MobiDB-lite"/>
    </source>
</evidence>
<organism evidence="6 7">
    <name type="scientific">Phyllosticta citrichinensis</name>
    <dbReference type="NCBI Taxonomy" id="1130410"/>
    <lineage>
        <taxon>Eukaryota</taxon>
        <taxon>Fungi</taxon>
        <taxon>Dikarya</taxon>
        <taxon>Ascomycota</taxon>
        <taxon>Pezizomycotina</taxon>
        <taxon>Dothideomycetes</taxon>
        <taxon>Dothideomycetes incertae sedis</taxon>
        <taxon>Botryosphaeriales</taxon>
        <taxon>Phyllostictaceae</taxon>
        <taxon>Phyllosticta</taxon>
    </lineage>
</organism>
<dbReference type="PANTHER" id="PTHR10039">
    <property type="entry name" value="AMELOGENIN"/>
    <property type="match status" value="1"/>
</dbReference>
<evidence type="ECO:0000256" key="1">
    <source>
        <dbReference type="ARBA" id="ARBA00022737"/>
    </source>
</evidence>
<feature type="compositionally biased region" description="Basic and acidic residues" evidence="2">
    <location>
        <begin position="96"/>
        <end position="118"/>
    </location>
</feature>
<dbReference type="PANTHER" id="PTHR10039:SF17">
    <property type="entry name" value="FUNGAL STAND N-TERMINAL GOODBYE DOMAIN-CONTAINING PROTEIN-RELATED"/>
    <property type="match status" value="1"/>
</dbReference>
<dbReference type="Pfam" id="PF17100">
    <property type="entry name" value="NACHT_N"/>
    <property type="match status" value="1"/>
</dbReference>
<accession>A0ABR1XKL8</accession>
<dbReference type="SUPFAM" id="SSF52540">
    <property type="entry name" value="P-loop containing nucleoside triphosphate hydrolases"/>
    <property type="match status" value="1"/>
</dbReference>
<evidence type="ECO:0000259" key="4">
    <source>
        <dbReference type="Pfam" id="PF23239"/>
    </source>
</evidence>
<evidence type="ECO:0008006" key="8">
    <source>
        <dbReference type="Google" id="ProtNLM"/>
    </source>
</evidence>
<dbReference type="InterPro" id="IPR055497">
    <property type="entry name" value="DUF7069"/>
</dbReference>
<feature type="region of interest" description="Disordered" evidence="2">
    <location>
        <begin position="28"/>
        <end position="129"/>
    </location>
</feature>
<dbReference type="InterPro" id="IPR031359">
    <property type="entry name" value="NACHT_N"/>
</dbReference>
<keyword evidence="7" id="KW-1185">Reference proteome</keyword>
<dbReference type="Pfam" id="PF23239">
    <property type="entry name" value="DUF7069"/>
    <property type="match status" value="1"/>
</dbReference>
<dbReference type="Gene3D" id="3.40.50.300">
    <property type="entry name" value="P-loop containing nucleotide triphosphate hydrolases"/>
    <property type="match status" value="1"/>
</dbReference>
<feature type="domain" description="Nephrocystin 3-like N-terminal" evidence="5">
    <location>
        <begin position="434"/>
        <end position="600"/>
    </location>
</feature>
<feature type="region of interest" description="Disordered" evidence="2">
    <location>
        <begin position="156"/>
        <end position="183"/>
    </location>
</feature>
<dbReference type="EMBL" id="JBBWUH010000008">
    <property type="protein sequence ID" value="KAK8159334.1"/>
    <property type="molecule type" value="Genomic_DNA"/>
</dbReference>
<evidence type="ECO:0000313" key="6">
    <source>
        <dbReference type="EMBL" id="KAK8159334.1"/>
    </source>
</evidence>
<reference evidence="6 7" key="1">
    <citation type="journal article" date="2022" name="G3 (Bethesda)">
        <title>Enemy or ally: a genomic approach to elucidate the lifestyle of Phyllosticta citrichinaensis.</title>
        <authorList>
            <person name="Buijs V.A."/>
            <person name="Groenewald J.Z."/>
            <person name="Haridas S."/>
            <person name="LaButti K.M."/>
            <person name="Lipzen A."/>
            <person name="Martin F.M."/>
            <person name="Barry K."/>
            <person name="Grigoriev I.V."/>
            <person name="Crous P.W."/>
            <person name="Seidl M.F."/>
        </authorList>
    </citation>
    <scope>NUCLEOTIDE SEQUENCE [LARGE SCALE GENOMIC DNA]</scope>
    <source>
        <strain evidence="6 7">CBS 129764</strain>
    </source>
</reference>
<feature type="compositionally biased region" description="Polar residues" evidence="2">
    <location>
        <begin position="45"/>
        <end position="78"/>
    </location>
</feature>
<feature type="domain" description="NWD NACHT-NTPase N-terminal" evidence="3">
    <location>
        <begin position="132"/>
        <end position="350"/>
    </location>
</feature>
<dbReference type="Proteomes" id="UP001456524">
    <property type="component" value="Unassembled WGS sequence"/>
</dbReference>
<dbReference type="Pfam" id="PF24883">
    <property type="entry name" value="NPHP3_N"/>
    <property type="match status" value="1"/>
</dbReference>